<evidence type="ECO:0000256" key="10">
    <source>
        <dbReference type="SAM" id="MobiDB-lite"/>
    </source>
</evidence>
<dbReference type="Proteomes" id="UP000008980">
    <property type="component" value="Chromosome 10"/>
</dbReference>
<dbReference type="EMBL" id="LR812630">
    <property type="protein sequence ID" value="CAC5428086.1"/>
    <property type="molecule type" value="Genomic_DNA"/>
</dbReference>
<sequence>MGSAVEEQNLFSAANGRGIAAASSVDNAASASNQMNTKTKKQLFMLQRAERLKDPKVRKMGIDREALDAQVREKEALRRLEKERNDYYDRQALLMDRHACALQQEVNSIRAAREKELQDYRQTFQKKEMGREWDLNDPEARRKELPARIGDDDPRNGPSSLQKFEGEDLDYAARRAAQQRQQRQWAQQQVNEKLAKKWMEQERDRAFDDRNEEVNHRLYEVEQKVAEQRRLMEKNGADFNRALAEQQRREAVRAKEEDTRLGLQEMAYQMDSDFLNERETVVSELGGSVMAERYKGMSEKQKTLLRAGQDEQLRELRRRRLLEVEEQRQWSLQENMQLRMANALDRQRERERRAEREQLAETHKMQAQAAAKRKAQLDELYKNAVDEDYFKYWDRCL</sequence>
<dbReference type="GeneID" id="13389477"/>
<keyword evidence="4 11" id="KW-0282">Flagellum</keyword>
<dbReference type="OMA" id="NLCRAIN"/>
<dbReference type="PANTHER" id="PTHR14517:SF6">
    <property type="entry name" value="RE41410P"/>
    <property type="match status" value="1"/>
</dbReference>
<comment type="subcellular location">
    <subcellularLocation>
        <location evidence="1">Cytoplasm</location>
        <location evidence="1">Cytoskeleton</location>
        <location evidence="1">Flagellum axoneme</location>
    </subcellularLocation>
</comment>
<gene>
    <name evidence="13" type="ORF">LDBPK_101280</name>
    <name evidence="11" type="ORF">LdCL_100019800</name>
    <name evidence="12" type="ORF">LDHU3_10.1640</name>
</gene>
<organism evidence="11 15">
    <name type="scientific">Leishmania donovani</name>
    <dbReference type="NCBI Taxonomy" id="5661"/>
    <lineage>
        <taxon>Eukaryota</taxon>
        <taxon>Discoba</taxon>
        <taxon>Euglenozoa</taxon>
        <taxon>Kinetoplastea</taxon>
        <taxon>Metakinetoplastina</taxon>
        <taxon>Trypanosomatida</taxon>
        <taxon>Trypanosomatidae</taxon>
        <taxon>Leishmaniinae</taxon>
        <taxon>Leishmania</taxon>
    </lineage>
</organism>
<keyword evidence="3" id="KW-0963">Cytoplasm</keyword>
<proteinExistence type="inferred from homology"/>
<evidence type="ECO:0000256" key="8">
    <source>
        <dbReference type="ARBA" id="ARBA00023273"/>
    </source>
</evidence>
<reference evidence="11 15" key="4">
    <citation type="journal article" date="2018" name="Sci. Rep.">
        <title>A complete Leishmania donovani reference genome identifies novel genetic variations associated with virulence.</title>
        <authorList>
            <person name="Lypaczewski P."/>
            <person name="Hoshizaki J."/>
            <person name="Zhang W.-W."/>
            <person name="McCall L.-I."/>
            <person name="Torcivia-Rodriguez J."/>
            <person name="Simonyan V."/>
            <person name="Kaur A."/>
            <person name="Dewar K."/>
            <person name="Matlashewski G."/>
        </authorList>
    </citation>
    <scope>NUCLEOTIDE SEQUENCE [LARGE SCALE GENOMIC DNA]</scope>
    <source>
        <strain evidence="11 15">LdCL</strain>
    </source>
</reference>
<dbReference type="AlphaFoldDB" id="A0A3Q8IC89"/>
<evidence type="ECO:0000313" key="12">
    <source>
        <dbReference type="EMBL" id="CAC5428086.1"/>
    </source>
</evidence>
<accession>A0A3Q8IC89</accession>
<keyword evidence="7" id="KW-0206">Cytoskeleton</keyword>
<dbReference type="KEGG" id="ldo:LDBPK_101280"/>
<evidence type="ECO:0000256" key="5">
    <source>
        <dbReference type="ARBA" id="ARBA00023054"/>
    </source>
</evidence>
<dbReference type="VEuPathDB" id="TriTrypDB:LdCL_100019800"/>
<evidence type="ECO:0000256" key="7">
    <source>
        <dbReference type="ARBA" id="ARBA00023212"/>
    </source>
</evidence>
<dbReference type="SMR" id="A0A3Q8IC89"/>
<protein>
    <submittedName>
        <fullName evidence="11">Flagellar protofilament ribbon protein-like protein</fullName>
    </submittedName>
    <submittedName>
        <fullName evidence="12">Flagellar_protofilament_ribbon_protein-like_prote in/GeneDB:LmjF.10.1190</fullName>
    </submittedName>
</protein>
<dbReference type="EMBL" id="FR799597">
    <property type="protein sequence ID" value="CBZ32245.1"/>
    <property type="molecule type" value="Genomic_DNA"/>
</dbReference>
<dbReference type="EMBL" id="CP029509">
    <property type="protein sequence ID" value="AYU76752.1"/>
    <property type="molecule type" value="Genomic_DNA"/>
</dbReference>
<dbReference type="VEuPathDB" id="TriTrypDB:LdBPK_101280.1"/>
<keyword evidence="8" id="KW-0966">Cell projection</keyword>
<keyword evidence="15" id="KW-1185">Reference proteome</keyword>
<dbReference type="Pfam" id="PF05914">
    <property type="entry name" value="RIB43A"/>
    <property type="match status" value="1"/>
</dbReference>
<evidence type="ECO:0000313" key="13">
    <source>
        <dbReference type="EMBL" id="CBZ32245.1"/>
    </source>
</evidence>
<evidence type="ECO:0000313" key="11">
    <source>
        <dbReference type="EMBL" id="AYU76752.1"/>
    </source>
</evidence>
<dbReference type="InterPro" id="IPR008805">
    <property type="entry name" value="RIB43A"/>
</dbReference>
<dbReference type="Proteomes" id="UP000601710">
    <property type="component" value="Chromosome 10"/>
</dbReference>
<evidence type="ECO:0000256" key="4">
    <source>
        <dbReference type="ARBA" id="ARBA00022846"/>
    </source>
</evidence>
<evidence type="ECO:0000256" key="3">
    <source>
        <dbReference type="ARBA" id="ARBA00022490"/>
    </source>
</evidence>
<accession>E9BAH2</accession>
<feature type="region of interest" description="Disordered" evidence="10">
    <location>
        <begin position="346"/>
        <end position="367"/>
    </location>
</feature>
<comment type="similarity">
    <text evidence="2">Belongs to the RIB43A family.</text>
</comment>
<reference evidence="14" key="3">
    <citation type="submission" date="2011-02" db="EMBL/GenBank/DDBJ databases">
        <title>Whole genome sequencing of Leishmania donovani clinical lines reveals dynamic variation related to drug resistance.</title>
        <authorList>
            <person name="Downing T."/>
            <person name="Imamura H."/>
            <person name="Sanders M."/>
            <person name="Decuypere S."/>
            <person name="Hertz-Fowler C."/>
            <person name="Clark T.G."/>
            <person name="Rijal S."/>
            <person name="Sundar S."/>
            <person name="Quail M.A."/>
            <person name="De Doncker S."/>
            <person name="Maes I."/>
            <person name="Vanaerschot M."/>
            <person name="Stark O."/>
            <person name="Schonian G."/>
            <person name="Dujardin J.C."/>
            <person name="Berriman M."/>
        </authorList>
    </citation>
    <scope>NUCLEOTIDE SEQUENCE [LARGE SCALE GENOMIC DNA]</scope>
    <source>
        <strain evidence="14">BPK282A1</strain>
    </source>
</reference>
<evidence type="ECO:0000256" key="2">
    <source>
        <dbReference type="ARBA" id="ARBA00006875"/>
    </source>
</evidence>
<dbReference type="RefSeq" id="XP_003858962.1">
    <property type="nucleotide sequence ID" value="XM_003858914.1"/>
</dbReference>
<dbReference type="Proteomes" id="UP000274082">
    <property type="component" value="Chromosome 10"/>
</dbReference>
<name>A0A3Q8IC89_LEIDO</name>
<dbReference type="VEuPathDB" id="TriTrypDB:LDHU3_10.1640"/>
<reference evidence="13 14" key="1">
    <citation type="journal article" date="2011" name="Genome Res.">
        <title>Whole genome sequencing of multiple Leishmania donovani clinical isolates provides insights into population structure and mechanisms of drug resistance.</title>
        <authorList>
            <person name="Downing T."/>
            <person name="Imamura H."/>
            <person name="Decuypere S."/>
            <person name="Clark T.G."/>
            <person name="Coombs G.H."/>
            <person name="Cotton J.A."/>
            <person name="Hilley J.D."/>
            <person name="de Doncker S."/>
            <person name="Maes I."/>
            <person name="Mottram J.C."/>
            <person name="Quail M.A."/>
            <person name="Rijal S."/>
            <person name="Sanders M."/>
            <person name="Schonian G."/>
            <person name="Stark O."/>
            <person name="Sundar S."/>
            <person name="Vanaerschot M."/>
            <person name="Hertz-Fowler C."/>
            <person name="Dujardin J.C."/>
            <person name="Berriman M."/>
        </authorList>
    </citation>
    <scope>NUCLEOTIDE SEQUENCE [LARGE SCALE GENOMIC DNA]</scope>
    <source>
        <strain evidence="13 14">BPK282A1</strain>
    </source>
</reference>
<keyword evidence="6" id="KW-0969">Cilium</keyword>
<evidence type="ECO:0000313" key="14">
    <source>
        <dbReference type="Proteomes" id="UP000008980"/>
    </source>
</evidence>
<reference evidence="13" key="2">
    <citation type="submission" date="2011-01" db="EMBL/GenBank/DDBJ databases">
        <authorList>
            <person name="Zhao B.P."/>
            <person name="Ren Z.A."/>
            <person name="Li C.D."/>
        </authorList>
    </citation>
    <scope>NUCLEOTIDE SEQUENCE</scope>
    <source>
        <strain evidence="13">BPK282A1</strain>
    </source>
</reference>
<evidence type="ECO:0000313" key="15">
    <source>
        <dbReference type="Proteomes" id="UP000274082"/>
    </source>
</evidence>
<dbReference type="OrthoDB" id="429119at2759"/>
<keyword evidence="5" id="KW-0175">Coiled coil</keyword>
<feature type="compositionally biased region" description="Basic and acidic residues" evidence="10">
    <location>
        <begin position="346"/>
        <end position="364"/>
    </location>
</feature>
<evidence type="ECO:0000256" key="9">
    <source>
        <dbReference type="ARBA" id="ARBA00046435"/>
    </source>
</evidence>
<dbReference type="PANTHER" id="PTHR14517">
    <property type="entry name" value="RIB43A-RELATED"/>
    <property type="match status" value="1"/>
</dbReference>
<comment type="subunit">
    <text evidence="9">Microtubule inner protein component of sperm flagellar doublet microtubules.</text>
</comment>
<evidence type="ECO:0000256" key="1">
    <source>
        <dbReference type="ARBA" id="ARBA00004611"/>
    </source>
</evidence>
<evidence type="ECO:0000256" key="6">
    <source>
        <dbReference type="ARBA" id="ARBA00023069"/>
    </source>
</evidence>
<reference evidence="12" key="5">
    <citation type="submission" date="2020-06" db="EMBL/GenBank/DDBJ databases">
        <authorList>
            <person name="Camacho E."/>
            <person name="Gonzalez-de la Fuente S."/>
            <person name="Rastrojo A."/>
            <person name="Peiro-Pastor R."/>
            <person name="Solana JC."/>
            <person name="Tabera L."/>
            <person name="Gamarro F."/>
            <person name="Carrasco-Ramiro F."/>
            <person name="Requena JM."/>
            <person name="Aguado B."/>
        </authorList>
    </citation>
    <scope>NUCLEOTIDE SEQUENCE</scope>
</reference>